<sequence>MFWQKIENDLIEKGHKELMQASSEVNVSKAVLREVFLEKNKDEILQKKLMAIRGITPKNSSKDIGVARREKHNGIYDKKRRKENDRKGIKKRKLVQELQIEERNENGEGCSKKVKVDNIRNQEGELVSKKQTFIEEVGKSILDWIKGFPKKTWISKSWFKKGK</sequence>
<feature type="compositionally biased region" description="Basic and acidic residues" evidence="1">
    <location>
        <begin position="68"/>
        <end position="87"/>
    </location>
</feature>
<evidence type="ECO:0000256" key="1">
    <source>
        <dbReference type="SAM" id="MobiDB-lite"/>
    </source>
</evidence>
<name>A0ABN7UZW5_GIGMA</name>
<organism evidence="2 3">
    <name type="scientific">Gigaspora margarita</name>
    <dbReference type="NCBI Taxonomy" id="4874"/>
    <lineage>
        <taxon>Eukaryota</taxon>
        <taxon>Fungi</taxon>
        <taxon>Fungi incertae sedis</taxon>
        <taxon>Mucoromycota</taxon>
        <taxon>Glomeromycotina</taxon>
        <taxon>Glomeromycetes</taxon>
        <taxon>Diversisporales</taxon>
        <taxon>Gigasporaceae</taxon>
        <taxon>Gigaspora</taxon>
    </lineage>
</organism>
<feature type="region of interest" description="Disordered" evidence="1">
    <location>
        <begin position="68"/>
        <end position="88"/>
    </location>
</feature>
<dbReference type="Proteomes" id="UP000789901">
    <property type="component" value="Unassembled WGS sequence"/>
</dbReference>
<comment type="caution">
    <text evidence="2">The sequence shown here is derived from an EMBL/GenBank/DDBJ whole genome shotgun (WGS) entry which is preliminary data.</text>
</comment>
<proteinExistence type="predicted"/>
<accession>A0ABN7UZW5</accession>
<keyword evidence="3" id="KW-1185">Reference proteome</keyword>
<evidence type="ECO:0000313" key="2">
    <source>
        <dbReference type="EMBL" id="CAG8705360.1"/>
    </source>
</evidence>
<gene>
    <name evidence="2" type="ORF">GMARGA_LOCUS12400</name>
</gene>
<evidence type="ECO:0000313" key="3">
    <source>
        <dbReference type="Proteomes" id="UP000789901"/>
    </source>
</evidence>
<protein>
    <submittedName>
        <fullName evidence="2">13302_t:CDS:1</fullName>
    </submittedName>
</protein>
<dbReference type="EMBL" id="CAJVQB010007556">
    <property type="protein sequence ID" value="CAG8705360.1"/>
    <property type="molecule type" value="Genomic_DNA"/>
</dbReference>
<reference evidence="2 3" key="1">
    <citation type="submission" date="2021-06" db="EMBL/GenBank/DDBJ databases">
        <authorList>
            <person name="Kallberg Y."/>
            <person name="Tangrot J."/>
            <person name="Rosling A."/>
        </authorList>
    </citation>
    <scope>NUCLEOTIDE SEQUENCE [LARGE SCALE GENOMIC DNA]</scope>
    <source>
        <strain evidence="2 3">120-4 pot B 10/14</strain>
    </source>
</reference>